<keyword evidence="3" id="KW-1185">Reference proteome</keyword>
<protein>
    <submittedName>
        <fullName evidence="2">Uncharacterized protein</fullName>
    </submittedName>
</protein>
<sequence>MDDSESYGPPPLFPANTSNTFQHIQNTNKGKGVDRPADVGNQDHTRLIQGSYSCASTSSIAIDEMDDDDEPSVSHAHTSKGDRRDLARTALTSEDSDDDLYQSVQSHVGDDYMDVDDSPLHNDARDLVQSINGMYRVLDLISEQGSGGLVDKIIIAQDSLRAFINTICTGAYVSMTKVNFSALDHFLVKPIGVYGSKEEIVRLLLSLGVIEDHVAVQLVANNSGSSVSKPSLRSGLYIVRTNGKATFDEQLFLVYWPEDSTWDDSAPSSMKRNRVTFMRYLTKMCDQVTALISLEHACSIVWSEQDPEDTMTEMEEDQDESDRMFTFEVTKTNEQEEAVTPRPGFKATSEHIAMAQPHPDASADVGLQKPWLLYGETAQGFMTIGYQPARRIAEVWNRRSMSLSRMQLGGYLKNDTLRVNENLQAKALRLLIDVGLQSRFPQLCKQLQQESTGISSNAKSAKVLQETSIKEKLEKDLSGLTPVLHMALVDAIIENFPQDFHPRFLPYHIEPAATPSTPANCSFPPPMEGEQDNSEVKDRLQALVGLYPDIDEEIRRTVSKLNLGKINHRDYRLCKERICIVQNLRRQRPGFDMENKDFLNVILHENMKHVKETVRAMARGTTPHEQPKGFVGKTLGAIHSLVSSGPDSEFVDKTFRDTEVAASTISDAQFLAELDDIEELPIMETIVANTRAAALNHFRSLLTRHIKALTHSVLRIQTDLCLAQANRESVSDEEQQQVEIRKKFITEINGHSEAGNHSHTFEIESVEDAPYYPNSVQIAGSRESFEEPKLKFTVHLMQLTAQDQQSLQLDSSTIPSPKFRNSYSFKVPVGYSVVRAQLLAGEKILLATTDRVGDLTVFLERLTAIEGALTHSGHGKKLNRDKIGDFVLAFDESKRMLSVVATEKLLVHTFVYDDTRGFQANGSAINLTQWYTEGTSISHACFICGSEELLLVDSFAQARVYSLTTMQFRSDIFSSTRLKPD</sequence>
<feature type="compositionally biased region" description="Polar residues" evidence="1">
    <location>
        <begin position="15"/>
        <end position="29"/>
    </location>
</feature>
<organism evidence="2 3">
    <name type="scientific">Rhizopogon vesiculosus</name>
    <dbReference type="NCBI Taxonomy" id="180088"/>
    <lineage>
        <taxon>Eukaryota</taxon>
        <taxon>Fungi</taxon>
        <taxon>Dikarya</taxon>
        <taxon>Basidiomycota</taxon>
        <taxon>Agaricomycotina</taxon>
        <taxon>Agaricomycetes</taxon>
        <taxon>Agaricomycetidae</taxon>
        <taxon>Boletales</taxon>
        <taxon>Suillineae</taxon>
        <taxon>Rhizopogonaceae</taxon>
        <taxon>Rhizopogon</taxon>
    </lineage>
</organism>
<evidence type="ECO:0000313" key="3">
    <source>
        <dbReference type="Proteomes" id="UP000183567"/>
    </source>
</evidence>
<dbReference type="OrthoDB" id="2343366at2759"/>
<dbReference type="AlphaFoldDB" id="A0A1J8PYD7"/>
<proteinExistence type="predicted"/>
<accession>A0A1J8PYD7</accession>
<evidence type="ECO:0000256" key="1">
    <source>
        <dbReference type="SAM" id="MobiDB-lite"/>
    </source>
</evidence>
<name>A0A1J8PYD7_9AGAM</name>
<feature type="region of interest" description="Disordered" evidence="1">
    <location>
        <begin position="65"/>
        <end position="84"/>
    </location>
</feature>
<dbReference type="EMBL" id="LVVM01003767">
    <property type="protein sequence ID" value="OJA14302.1"/>
    <property type="molecule type" value="Genomic_DNA"/>
</dbReference>
<dbReference type="Proteomes" id="UP000183567">
    <property type="component" value="Unassembled WGS sequence"/>
</dbReference>
<evidence type="ECO:0000313" key="2">
    <source>
        <dbReference type="EMBL" id="OJA14302.1"/>
    </source>
</evidence>
<feature type="region of interest" description="Disordered" evidence="1">
    <location>
        <begin position="1"/>
        <end position="41"/>
    </location>
</feature>
<reference evidence="2 3" key="1">
    <citation type="submission" date="2016-03" db="EMBL/GenBank/DDBJ databases">
        <title>Comparative genomics of the ectomycorrhizal sister species Rhizopogon vinicolor and Rhizopogon vesiculosus (Basidiomycota: Boletales) reveals a divergence of the mating type B locus.</title>
        <authorList>
            <person name="Mujic A.B."/>
            <person name="Kuo A."/>
            <person name="Tritt A."/>
            <person name="Lipzen A."/>
            <person name="Chen C."/>
            <person name="Johnson J."/>
            <person name="Sharma A."/>
            <person name="Barry K."/>
            <person name="Grigoriev I.V."/>
            <person name="Spatafora J.W."/>
        </authorList>
    </citation>
    <scope>NUCLEOTIDE SEQUENCE [LARGE SCALE GENOMIC DNA]</scope>
    <source>
        <strain evidence="2 3">AM-OR11-056</strain>
    </source>
</reference>
<dbReference type="STRING" id="180088.A0A1J8PYD7"/>
<feature type="compositionally biased region" description="Basic and acidic residues" evidence="1">
    <location>
        <begin position="31"/>
        <end position="41"/>
    </location>
</feature>
<gene>
    <name evidence="2" type="ORF">AZE42_01565</name>
</gene>
<comment type="caution">
    <text evidence="2">The sequence shown here is derived from an EMBL/GenBank/DDBJ whole genome shotgun (WGS) entry which is preliminary data.</text>
</comment>